<dbReference type="EMBL" id="RBKS01000001">
    <property type="protein sequence ID" value="RKR76583.1"/>
    <property type="molecule type" value="Genomic_DNA"/>
</dbReference>
<evidence type="ECO:0000313" key="3">
    <source>
        <dbReference type="Proteomes" id="UP000280008"/>
    </source>
</evidence>
<protein>
    <submittedName>
        <fullName evidence="2">Abi-like protein</fullName>
    </submittedName>
</protein>
<evidence type="ECO:0000313" key="2">
    <source>
        <dbReference type="EMBL" id="RKR76583.1"/>
    </source>
</evidence>
<keyword evidence="3" id="KW-1185">Reference proteome</keyword>
<name>A0A495IKX7_9MICO</name>
<sequence>MPAQSIGEATLMSGAWFDAWVSGPRFARYLEAANGDRHRARRLYDWNTELSSAFLHDFAHLEVGLRNSFDRALTRGAVADDDHWTRPSSLVRLFPSAVSSRSGRSPQRDPQAVTRRKVEEAALRAGRGDRVALPGRVVAELSFGFWTQLTSDRHEKSLWVPYLHRAYPAGTSRHAVRDALEELRVVRNRIAHHEHLLRGGELHRRRLLDQVRRLSEGAAVDLVERSRVAEILTRRP</sequence>
<gene>
    <name evidence="2" type="ORF">C8E83_3760</name>
</gene>
<dbReference type="AlphaFoldDB" id="A0A495IKX7"/>
<reference evidence="2 3" key="1">
    <citation type="submission" date="2018-10" db="EMBL/GenBank/DDBJ databases">
        <title>Sequencing the genomes of 1000 actinobacteria strains.</title>
        <authorList>
            <person name="Klenk H.-P."/>
        </authorList>
    </citation>
    <scope>NUCLEOTIDE SEQUENCE [LARGE SCALE GENOMIC DNA]</scope>
    <source>
        <strain evidence="2 3">DSM 17894</strain>
    </source>
</reference>
<proteinExistence type="predicted"/>
<evidence type="ECO:0000256" key="1">
    <source>
        <dbReference type="SAM" id="MobiDB-lite"/>
    </source>
</evidence>
<accession>A0A495IKX7</accession>
<feature type="region of interest" description="Disordered" evidence="1">
    <location>
        <begin position="97"/>
        <end position="116"/>
    </location>
</feature>
<comment type="caution">
    <text evidence="2">The sequence shown here is derived from an EMBL/GenBank/DDBJ whole genome shotgun (WGS) entry which is preliminary data.</text>
</comment>
<dbReference type="Proteomes" id="UP000280008">
    <property type="component" value="Unassembled WGS sequence"/>
</dbReference>
<organism evidence="2 3">
    <name type="scientific">Frondihabitans australicus</name>
    <dbReference type="NCBI Taxonomy" id="386892"/>
    <lineage>
        <taxon>Bacteria</taxon>
        <taxon>Bacillati</taxon>
        <taxon>Actinomycetota</taxon>
        <taxon>Actinomycetes</taxon>
        <taxon>Micrococcales</taxon>
        <taxon>Microbacteriaceae</taxon>
        <taxon>Frondihabitans</taxon>
    </lineage>
</organism>